<dbReference type="AlphaFoldDB" id="A0A8E8GQZ8"/>
<sequence length="219" mass="25037">MNNTNNSNLLVKQQRLTKAERLQFSLTAQLKGILAGLLLGDLYIAKTKTNVNPWLHFKQSTVHEDYLIHLYELFKIYCPSGPKLKIGALDKRTGKSYKSIYFQTYCLPCFIELQELFYVAGKKVVPLNIGDLLTIEGLCYWICDDGYWQGNGVHLCTDSFTIEEVNLLVKTLTQKFNLECTLNKKNNGYRIRISSGSMPKLQSLLAPHMPSMMRYKIGL</sequence>
<dbReference type="PANTHER" id="PTHR47539">
    <property type="entry name" value="PENTATRICOPEPTIDE REPEAT-CONTAINING PROTEIN OTP51, CHLOROPLASTIC"/>
    <property type="match status" value="1"/>
</dbReference>
<protein>
    <submittedName>
        <fullName evidence="2">LAGLIDADG homing endonuclease</fullName>
    </submittedName>
</protein>
<evidence type="ECO:0000313" key="2">
    <source>
        <dbReference type="EMBL" id="QWC53703.1"/>
    </source>
</evidence>
<reference evidence="2" key="1">
    <citation type="submission" date="2021-04" db="EMBL/GenBank/DDBJ databases">
        <title>Mitogenome analysis reveals the evolution and host adaptation in Rhizoctonia solani.</title>
        <authorList>
            <person name="Zheng A."/>
            <person name="Lin R."/>
            <person name="Xia Y."/>
            <person name="Zhang D."/>
            <person name="Xiang X."/>
            <person name="Niu X."/>
            <person name="Liu Y."/>
            <person name="Jiang L."/>
            <person name="Wang X."/>
        </authorList>
    </citation>
    <scope>NUCLEOTIDE SEQUENCE</scope>
    <source>
        <strain evidence="2">AG1-IB</strain>
    </source>
</reference>
<keyword evidence="2" id="KW-0540">Nuclease</keyword>
<organism evidence="2">
    <name type="scientific">Rhizoctonia solani</name>
    <dbReference type="NCBI Taxonomy" id="456999"/>
    <lineage>
        <taxon>Eukaryota</taxon>
        <taxon>Fungi</taxon>
        <taxon>Dikarya</taxon>
        <taxon>Basidiomycota</taxon>
        <taxon>Agaricomycotina</taxon>
        <taxon>Agaricomycetes</taxon>
        <taxon>Cantharellales</taxon>
        <taxon>Ceratobasidiaceae</taxon>
        <taxon>Rhizoctonia</taxon>
    </lineage>
</organism>
<dbReference type="Pfam" id="PF03161">
    <property type="entry name" value="LAGLIDADG_2"/>
    <property type="match status" value="1"/>
</dbReference>
<evidence type="ECO:0000259" key="1">
    <source>
        <dbReference type="Pfam" id="PF03161"/>
    </source>
</evidence>
<name>A0A8E8GQZ8_9AGAM</name>
<dbReference type="GO" id="GO:0045292">
    <property type="term" value="P:mRNA cis splicing, via spliceosome"/>
    <property type="evidence" value="ECO:0007669"/>
    <property type="project" value="TreeGrafter"/>
</dbReference>
<proteinExistence type="predicted"/>
<dbReference type="PANTHER" id="PTHR47539:SF1">
    <property type="entry name" value="PENTATRICOPEPTIDE REPEAT-CONTAINING PROTEIN OTP51, CHLOROPLASTIC"/>
    <property type="match status" value="1"/>
</dbReference>
<geneLocation type="mitochondrion" evidence="2"/>
<gene>
    <name evidence="2" type="primary">mbg4</name>
</gene>
<dbReference type="InterPro" id="IPR004860">
    <property type="entry name" value="LAGLIDADG_dom"/>
</dbReference>
<dbReference type="EMBL" id="MW995475">
    <property type="protein sequence ID" value="QWC53703.1"/>
    <property type="molecule type" value="Genomic_DNA"/>
</dbReference>
<feature type="domain" description="Homing endonuclease LAGLIDADG" evidence="1">
    <location>
        <begin position="32"/>
        <end position="201"/>
    </location>
</feature>
<keyword evidence="2" id="KW-0496">Mitochondrion</keyword>
<dbReference type="InterPro" id="IPR052500">
    <property type="entry name" value="Chloro/Mito_RNA_Process"/>
</dbReference>
<dbReference type="GO" id="GO:0000373">
    <property type="term" value="P:Group II intron splicing"/>
    <property type="evidence" value="ECO:0007669"/>
    <property type="project" value="TreeGrafter"/>
</dbReference>
<keyword evidence="2" id="KW-0255">Endonuclease</keyword>
<dbReference type="GO" id="GO:0004519">
    <property type="term" value="F:endonuclease activity"/>
    <property type="evidence" value="ECO:0007669"/>
    <property type="project" value="UniProtKB-KW"/>
</dbReference>
<keyword evidence="2" id="KW-0378">Hydrolase</keyword>
<accession>A0A8E8GQZ8</accession>